<organism evidence="1 2">
    <name type="scientific">Photorhabdus khanii</name>
    <dbReference type="NCBI Taxonomy" id="1004150"/>
    <lineage>
        <taxon>Bacteria</taxon>
        <taxon>Pseudomonadati</taxon>
        <taxon>Pseudomonadota</taxon>
        <taxon>Gammaproteobacteria</taxon>
        <taxon>Enterobacterales</taxon>
        <taxon>Morganellaceae</taxon>
        <taxon>Photorhabdus</taxon>
    </lineage>
</organism>
<dbReference type="Gene3D" id="3.40.50.970">
    <property type="match status" value="1"/>
</dbReference>
<protein>
    <recommendedName>
        <fullName evidence="3">Thiamine pyrophosphate enzyme TPP-binding domain-containing protein</fullName>
    </recommendedName>
</protein>
<dbReference type="SUPFAM" id="SSF52518">
    <property type="entry name" value="Thiamin diphosphate-binding fold (THDP-binding)"/>
    <property type="match status" value="1"/>
</dbReference>
<dbReference type="AlphaFoldDB" id="A0A7C9GI75"/>
<dbReference type="Proteomes" id="UP000481739">
    <property type="component" value="Unassembled WGS sequence"/>
</dbReference>
<evidence type="ECO:0000313" key="1">
    <source>
        <dbReference type="EMBL" id="MQL47573.1"/>
    </source>
</evidence>
<comment type="caution">
    <text evidence="1">The sequence shown here is derived from an EMBL/GenBank/DDBJ whole genome shotgun (WGS) entry which is preliminary data.</text>
</comment>
<sequence length="60" mass="6826">MTELGPVQFHLLANANGMKSAFLKNPEELPEVLEQAYLLNEPFLIEIPVVYDYNLLKHVA</sequence>
<dbReference type="RefSeq" id="WP_152962305.1">
    <property type="nucleotide sequence ID" value="NZ_CAWOZU010000017.1"/>
</dbReference>
<gene>
    <name evidence="1" type="ORF">GEA64_06070</name>
</gene>
<name>A0A7C9GI75_9GAMM</name>
<reference evidence="1 2" key="1">
    <citation type="journal article" date="2019" name="Nature">
        <title>A new antibiotic selectively kills Gram-negative pathogens.</title>
        <authorList>
            <person name="Imai Y."/>
            <person name="Meyer K.J."/>
            <person name="Iinishi A."/>
            <person name="Favre-Godal Q."/>
            <person name="Green R."/>
            <person name="Manuse S."/>
            <person name="Caboni M."/>
            <person name="Mori M."/>
            <person name="Niles S."/>
            <person name="Ghiglieri M."/>
            <person name="Honrao C."/>
            <person name="Ma X."/>
            <person name="Guo J.J."/>
            <person name="Makriyannis A."/>
            <person name="Linares-Otoya L."/>
            <person name="Boehringer N."/>
            <person name="Wuisan Z.G."/>
            <person name="Kaur H."/>
            <person name="Wu R."/>
            <person name="Mateus A."/>
            <person name="Typas A."/>
            <person name="Savitski M.M."/>
            <person name="Espinoza J.L."/>
            <person name="O'Rourke A."/>
            <person name="Nelson K.E."/>
            <person name="Hiller S."/>
            <person name="Noinaj N."/>
            <person name="Schaeberle T.F."/>
            <person name="D'Onofrio A."/>
            <person name="Lewis K."/>
        </authorList>
    </citation>
    <scope>NUCLEOTIDE SEQUENCE [LARGE SCALE GENOMIC DNA]</scope>
    <source>
        <strain evidence="1 2">HGB 1456</strain>
    </source>
</reference>
<dbReference type="EMBL" id="WHZZ01000002">
    <property type="protein sequence ID" value="MQL47573.1"/>
    <property type="molecule type" value="Genomic_DNA"/>
</dbReference>
<proteinExistence type="predicted"/>
<accession>A0A7C9GI75</accession>
<evidence type="ECO:0008006" key="3">
    <source>
        <dbReference type="Google" id="ProtNLM"/>
    </source>
</evidence>
<evidence type="ECO:0000313" key="2">
    <source>
        <dbReference type="Proteomes" id="UP000481739"/>
    </source>
</evidence>
<dbReference type="InterPro" id="IPR029061">
    <property type="entry name" value="THDP-binding"/>
</dbReference>